<evidence type="ECO:0000256" key="1">
    <source>
        <dbReference type="SAM" id="MobiDB-lite"/>
    </source>
</evidence>
<dbReference type="Proteomes" id="UP000245390">
    <property type="component" value="Unassembled WGS sequence"/>
</dbReference>
<dbReference type="AlphaFoldDB" id="A0A316G5A5"/>
<reference evidence="2 3" key="1">
    <citation type="submission" date="2018-05" db="EMBL/GenBank/DDBJ databases">
        <title>Genomic Encyclopedia of Type Strains, Phase IV (KMG-IV): sequencing the most valuable type-strain genomes for metagenomic binning, comparative biology and taxonomic classification.</title>
        <authorList>
            <person name="Goeker M."/>
        </authorList>
    </citation>
    <scope>NUCLEOTIDE SEQUENCE [LARGE SCALE GENOMIC DNA]</scope>
    <source>
        <strain evidence="2 3">DSM 103371</strain>
    </source>
</reference>
<dbReference type="SUPFAM" id="SSF51197">
    <property type="entry name" value="Clavaminate synthase-like"/>
    <property type="match status" value="1"/>
</dbReference>
<gene>
    <name evidence="2" type="ORF">C8D95_105197</name>
</gene>
<feature type="region of interest" description="Disordered" evidence="1">
    <location>
        <begin position="86"/>
        <end position="105"/>
    </location>
</feature>
<keyword evidence="3" id="KW-1185">Reference proteome</keyword>
<sequence>MLFLLSDTGPDDALTRPRLGSHRIVARELASRGGEGMTLGELSADGYVSTADCEEVAATGAAGTVWLCHPFIVHAAQALRGRRPRFMAQPPLLPRGPQDPASPVQTAIRLAMQDGG</sequence>
<dbReference type="EMBL" id="QGGV01000005">
    <property type="protein sequence ID" value="PWK56131.1"/>
    <property type="molecule type" value="Genomic_DNA"/>
</dbReference>
<comment type="caution">
    <text evidence="2">The sequence shown here is derived from an EMBL/GenBank/DDBJ whole genome shotgun (WGS) entry which is preliminary data.</text>
</comment>
<protein>
    <submittedName>
        <fullName evidence="2">Uncharacterized protein</fullName>
    </submittedName>
</protein>
<evidence type="ECO:0000313" key="3">
    <source>
        <dbReference type="Proteomes" id="UP000245390"/>
    </source>
</evidence>
<proteinExistence type="predicted"/>
<name>A0A316G5A5_9RHOB</name>
<organism evidence="2 3">
    <name type="scientific">Silicimonas algicola</name>
    <dbReference type="NCBI Taxonomy" id="1826607"/>
    <lineage>
        <taxon>Bacteria</taxon>
        <taxon>Pseudomonadati</taxon>
        <taxon>Pseudomonadota</taxon>
        <taxon>Alphaproteobacteria</taxon>
        <taxon>Rhodobacterales</taxon>
        <taxon>Paracoccaceae</taxon>
    </lineage>
</organism>
<accession>A0A316G5A5</accession>
<evidence type="ECO:0000313" key="2">
    <source>
        <dbReference type="EMBL" id="PWK56131.1"/>
    </source>
</evidence>
<dbReference type="RefSeq" id="WP_146202998.1">
    <property type="nucleotide sequence ID" value="NZ_CP034588.1"/>
</dbReference>